<evidence type="ECO:0000256" key="10">
    <source>
        <dbReference type="SAM" id="Phobius"/>
    </source>
</evidence>
<dbReference type="InterPro" id="IPR036291">
    <property type="entry name" value="NAD(P)-bd_dom_sf"/>
</dbReference>
<feature type="transmembrane region" description="Helical" evidence="10">
    <location>
        <begin position="129"/>
        <end position="150"/>
    </location>
</feature>
<feature type="transmembrane region" description="Helical" evidence="10">
    <location>
        <begin position="68"/>
        <end position="89"/>
    </location>
</feature>
<feature type="transmembrane region" description="Helical" evidence="10">
    <location>
        <begin position="254"/>
        <end position="270"/>
    </location>
</feature>
<dbReference type="Pfam" id="PF00999">
    <property type="entry name" value="Na_H_Exchanger"/>
    <property type="match status" value="1"/>
</dbReference>
<comment type="caution">
    <text evidence="12">The sequence shown here is derived from an EMBL/GenBank/DDBJ whole genome shotgun (WGS) entry which is preliminary data.</text>
</comment>
<feature type="transmembrane region" description="Helical" evidence="10">
    <location>
        <begin position="196"/>
        <end position="218"/>
    </location>
</feature>
<evidence type="ECO:0000256" key="7">
    <source>
        <dbReference type="ARBA" id="ARBA00022989"/>
    </source>
</evidence>
<dbReference type="GO" id="GO:0015297">
    <property type="term" value="F:antiporter activity"/>
    <property type="evidence" value="ECO:0007669"/>
    <property type="project" value="UniProtKB-KW"/>
</dbReference>
<evidence type="ECO:0000256" key="3">
    <source>
        <dbReference type="ARBA" id="ARBA00022449"/>
    </source>
</evidence>
<comment type="subcellular location">
    <subcellularLocation>
        <location evidence="1">Membrane</location>
        <topology evidence="1">Multi-pass membrane protein</topology>
    </subcellularLocation>
</comment>
<dbReference type="OrthoDB" id="9781411at2"/>
<dbReference type="AlphaFoldDB" id="A0A2N3M0N5"/>
<evidence type="ECO:0000256" key="6">
    <source>
        <dbReference type="ARBA" id="ARBA00022958"/>
    </source>
</evidence>
<dbReference type="Pfam" id="PF02254">
    <property type="entry name" value="TrkA_N"/>
    <property type="match status" value="1"/>
</dbReference>
<feature type="domain" description="RCK N-terminal" evidence="11">
    <location>
        <begin position="416"/>
        <end position="533"/>
    </location>
</feature>
<keyword evidence="8" id="KW-0406">Ion transport</keyword>
<keyword evidence="7 10" id="KW-1133">Transmembrane helix</keyword>
<dbReference type="Gene3D" id="1.20.1530.20">
    <property type="match status" value="1"/>
</dbReference>
<organism evidence="12 13">
    <name type="scientific">Pleomorphomonas diazotrophica</name>
    <dbReference type="NCBI Taxonomy" id="1166257"/>
    <lineage>
        <taxon>Bacteria</taxon>
        <taxon>Pseudomonadati</taxon>
        <taxon>Pseudomonadota</taxon>
        <taxon>Alphaproteobacteria</taxon>
        <taxon>Hyphomicrobiales</taxon>
        <taxon>Pleomorphomonadaceae</taxon>
        <taxon>Pleomorphomonas</taxon>
    </lineage>
</organism>
<feature type="transmembrane region" description="Helical" evidence="10">
    <location>
        <begin position="373"/>
        <end position="392"/>
    </location>
</feature>
<dbReference type="InterPro" id="IPR006153">
    <property type="entry name" value="Cation/H_exchanger_TM"/>
</dbReference>
<dbReference type="Proteomes" id="UP000233491">
    <property type="component" value="Unassembled WGS sequence"/>
</dbReference>
<dbReference type="GO" id="GO:1902600">
    <property type="term" value="P:proton transmembrane transport"/>
    <property type="evidence" value="ECO:0007669"/>
    <property type="project" value="InterPro"/>
</dbReference>
<keyword evidence="9 10" id="KW-0472">Membrane</keyword>
<reference evidence="12 13" key="1">
    <citation type="submission" date="2017-12" db="EMBL/GenBank/DDBJ databases">
        <title>Anaerobic carbon monoxide metabolism by Pleomorphomonas carboxyditropha sp. nov., a new mesophilic hydrogenogenic carboxidotroph.</title>
        <authorList>
            <person name="Esquivel-Elizondo S."/>
            <person name="Krajmalnik-Brown R."/>
        </authorList>
    </citation>
    <scope>NUCLEOTIDE SEQUENCE [LARGE SCALE GENOMIC DNA]</scope>
    <source>
        <strain evidence="12 13">R5-392</strain>
    </source>
</reference>
<evidence type="ECO:0000256" key="8">
    <source>
        <dbReference type="ARBA" id="ARBA00023065"/>
    </source>
</evidence>
<keyword evidence="5 10" id="KW-0812">Transmembrane</keyword>
<proteinExistence type="predicted"/>
<gene>
    <name evidence="12" type="ORF">CXZ10_03355</name>
</gene>
<evidence type="ECO:0000259" key="11">
    <source>
        <dbReference type="PROSITE" id="PS51201"/>
    </source>
</evidence>
<dbReference type="PANTHER" id="PTHR46157">
    <property type="entry name" value="K(+) EFFLUX ANTIPORTER 3, CHLOROPLASTIC"/>
    <property type="match status" value="1"/>
</dbReference>
<feature type="transmembrane region" description="Helical" evidence="10">
    <location>
        <begin position="345"/>
        <end position="367"/>
    </location>
</feature>
<evidence type="ECO:0000256" key="5">
    <source>
        <dbReference type="ARBA" id="ARBA00022692"/>
    </source>
</evidence>
<sequence length="579" mass="60057">MMTNAALDLREMVVFLAAAGVVLPFMHRLRISPIIGFVGIGLLLGPGGLGRFSGMVPGIDFLLITDRAGIAVLSELGLVFLLFMIGLELSLDRLWAMRVRVFGMGGAQMVATATVMIVLLLTAGLPLPAAIVIGSALSMSSTAIVMQILAERGAVGGRLGRSALAVLLFQDLAVIPILLMTQAFGDRSGQPVVLDLAFAAIKAAIAVAVILALGRLLLRPLFRMVIATGIRELFLALVLVTAIGTAVLTETIGLSLALGAFLAGLLVSETEYRHQIAVDIEPVKGLLLGVFFVSVGLGIDLDRVVAAPFLHLGALIGFLVIKATVLLAVCLAIGLPKSLMAELSLLLAGGSEFVFVVVGIAGGFGLITTEASSLIVVVVGLSMLSAPTVGVITRRVVPHLLRNEKPVPDLPPEEEDGHVVVAGYGRVGRAVGGALREAGIPIAAVDSDALIVGALRKTGVAIHWGNAIHRPLLKRLGTGRAAALVVTMNDTAAAADVVRVARAEWPDLPIFARAHDTQHARLLLESGASKVVLLPLEASLQLAEAVLSATGVPDEVAHAITGAERDRQLAALLPPAVLG</sequence>
<dbReference type="GO" id="GO:0005886">
    <property type="term" value="C:plasma membrane"/>
    <property type="evidence" value="ECO:0007669"/>
    <property type="project" value="TreeGrafter"/>
</dbReference>
<evidence type="ECO:0000256" key="2">
    <source>
        <dbReference type="ARBA" id="ARBA00022448"/>
    </source>
</evidence>
<evidence type="ECO:0000256" key="1">
    <source>
        <dbReference type="ARBA" id="ARBA00004141"/>
    </source>
</evidence>
<feature type="transmembrane region" description="Helical" evidence="10">
    <location>
        <begin position="230"/>
        <end position="248"/>
    </location>
</feature>
<feature type="transmembrane region" description="Helical" evidence="10">
    <location>
        <begin position="282"/>
        <end position="299"/>
    </location>
</feature>
<evidence type="ECO:0000256" key="4">
    <source>
        <dbReference type="ARBA" id="ARBA00022538"/>
    </source>
</evidence>
<dbReference type="InterPro" id="IPR038770">
    <property type="entry name" value="Na+/solute_symporter_sf"/>
</dbReference>
<keyword evidence="2" id="KW-0813">Transport</keyword>
<evidence type="ECO:0000256" key="9">
    <source>
        <dbReference type="ARBA" id="ARBA00023136"/>
    </source>
</evidence>
<feature type="transmembrane region" description="Helical" evidence="10">
    <location>
        <begin position="311"/>
        <end position="333"/>
    </location>
</feature>
<keyword evidence="3" id="KW-0050">Antiport</keyword>
<dbReference type="PROSITE" id="PS51201">
    <property type="entry name" value="RCK_N"/>
    <property type="match status" value="1"/>
</dbReference>
<protein>
    <submittedName>
        <fullName evidence="12">Potassium transporter</fullName>
    </submittedName>
</protein>
<evidence type="ECO:0000313" key="13">
    <source>
        <dbReference type="Proteomes" id="UP000233491"/>
    </source>
</evidence>
<accession>A0A2N3M0N5</accession>
<dbReference type="EMBL" id="PJNW01000002">
    <property type="protein sequence ID" value="PKR90426.1"/>
    <property type="molecule type" value="Genomic_DNA"/>
</dbReference>
<name>A0A2N3M0N5_9HYPH</name>
<feature type="transmembrane region" description="Helical" evidence="10">
    <location>
        <begin position="101"/>
        <end position="123"/>
    </location>
</feature>
<dbReference type="InterPro" id="IPR003148">
    <property type="entry name" value="RCK_N"/>
</dbReference>
<dbReference type="SUPFAM" id="SSF51735">
    <property type="entry name" value="NAD(P)-binding Rossmann-fold domains"/>
    <property type="match status" value="1"/>
</dbReference>
<evidence type="ECO:0000313" key="12">
    <source>
        <dbReference type="EMBL" id="PKR90426.1"/>
    </source>
</evidence>
<feature type="transmembrane region" description="Helical" evidence="10">
    <location>
        <begin position="162"/>
        <end position="184"/>
    </location>
</feature>
<dbReference type="GO" id="GO:0006813">
    <property type="term" value="P:potassium ion transport"/>
    <property type="evidence" value="ECO:0007669"/>
    <property type="project" value="UniProtKB-KW"/>
</dbReference>
<keyword evidence="6" id="KW-0630">Potassium</keyword>
<dbReference type="PANTHER" id="PTHR46157:SF4">
    <property type="entry name" value="K(+) EFFLUX ANTIPORTER 3, CHLOROPLASTIC"/>
    <property type="match status" value="1"/>
</dbReference>
<feature type="transmembrane region" description="Helical" evidence="10">
    <location>
        <begin position="34"/>
        <end position="56"/>
    </location>
</feature>
<dbReference type="Gene3D" id="3.40.50.720">
    <property type="entry name" value="NAD(P)-binding Rossmann-like Domain"/>
    <property type="match status" value="1"/>
</dbReference>
<keyword evidence="4" id="KW-0633">Potassium transport</keyword>
<keyword evidence="13" id="KW-1185">Reference proteome</keyword>
<dbReference type="RefSeq" id="WP_101287519.1">
    <property type="nucleotide sequence ID" value="NZ_FOUQ01000001.1"/>
</dbReference>